<name>A0ACC1K302_9FUNG</name>
<comment type="caution">
    <text evidence="1">The sequence shown here is derived from an EMBL/GenBank/DDBJ whole genome shotgun (WGS) entry which is preliminary data.</text>
</comment>
<protein>
    <submittedName>
        <fullName evidence="1">Squalene epoxidase</fullName>
        <ecNumber evidence="1">1.14.14.17</ecNumber>
    </submittedName>
</protein>
<evidence type="ECO:0000313" key="2">
    <source>
        <dbReference type="Proteomes" id="UP001140234"/>
    </source>
</evidence>
<dbReference type="EMBL" id="JANBUJ010000403">
    <property type="protein sequence ID" value="KAJ2772238.1"/>
    <property type="molecule type" value="Genomic_DNA"/>
</dbReference>
<gene>
    <name evidence="1" type="primary">ERG1</name>
    <name evidence="1" type="ORF">IWQ57_001850</name>
</gene>
<dbReference type="Proteomes" id="UP001140234">
    <property type="component" value="Unassembled WGS sequence"/>
</dbReference>
<keyword evidence="1" id="KW-0560">Oxidoreductase</keyword>
<reference evidence="1" key="1">
    <citation type="submission" date="2022-07" db="EMBL/GenBank/DDBJ databases">
        <title>Phylogenomic reconstructions and comparative analyses of Kickxellomycotina fungi.</title>
        <authorList>
            <person name="Reynolds N.K."/>
            <person name="Stajich J.E."/>
            <person name="Barry K."/>
            <person name="Grigoriev I.V."/>
            <person name="Crous P."/>
            <person name="Smith M.E."/>
        </authorList>
    </citation>
    <scope>NUCLEOTIDE SEQUENCE</scope>
    <source>
        <strain evidence="1">CBS 109366</strain>
    </source>
</reference>
<dbReference type="EC" id="1.14.14.17" evidence="1"/>
<accession>A0ACC1K302</accession>
<keyword evidence="2" id="KW-1185">Reference proteome</keyword>
<proteinExistence type="predicted"/>
<organism evidence="1 2">
    <name type="scientific">Coemansia nantahalensis</name>
    <dbReference type="NCBI Taxonomy" id="2789366"/>
    <lineage>
        <taxon>Eukaryota</taxon>
        <taxon>Fungi</taxon>
        <taxon>Fungi incertae sedis</taxon>
        <taxon>Zoopagomycota</taxon>
        <taxon>Kickxellomycotina</taxon>
        <taxon>Kickxellomycetes</taxon>
        <taxon>Kickxellales</taxon>
        <taxon>Kickxellaceae</taxon>
        <taxon>Coemansia</taxon>
    </lineage>
</organism>
<evidence type="ECO:0000313" key="1">
    <source>
        <dbReference type="EMBL" id="KAJ2772238.1"/>
    </source>
</evidence>
<sequence length="538" mass="58184">MAELDENASWPTHGTYEYSSHYSSRKEVVEYAAFDGRQAFDHVVIGAGPVGAALAFALARGRAGVRVLVVEKSWDEPDRIVGELMQPAGCHALERLGLGSVFSGIGAVPVHGYHIAYRGKQIFVPYMAGADGARLCGNSFHHGRLVMNLRAACKAQPNIVCLEAAGTELLGDADASGRFTVVRGVRVGPPRAAEEDAAHVDVFPRGTTFVCDGISSQFRRQLNAAPVEMVSHFCGLVLDHDPVESAEFFEGPTGATTHVARPGVGSGNPLPMPHNGNVMLDGVGPVLLYQLSERQTRVLADIPGAQLPSEASGRLRAVLRESLARAVPSSVYPGLHAKLMHSLDSARRIRCIGCKFIPAIANNIDGALWLGDALNVRHPLTGGGMTVGLWDVVLLSEALRDESAVPDARAMRRIKARWQCHRRPRAMVINVLSIALYSLFSAETRELALLREACFRYLAQGGIYAMHPSGFLSGLMPSPLLLVYHFFSTAFVAVYLRVADKSVAYPGDSLLFRVYSALYTLFIAATVILPPVWKELQP</sequence>